<evidence type="ECO:0000256" key="3">
    <source>
        <dbReference type="ARBA" id="ARBA00022630"/>
    </source>
</evidence>
<dbReference type="InterPro" id="IPR000960">
    <property type="entry name" value="Flavin_mOase"/>
</dbReference>
<dbReference type="InterPro" id="IPR050346">
    <property type="entry name" value="FMO-like"/>
</dbReference>
<sequence length="457" mass="51912">MVEVLKSIKEDKLSTNQKHLIIGAGFVGLGMAQALKAANMSYDQIDASDDIGGNWYHGVYETAHIISSRKITQFTHFPMPESYPDFPSAKNMRDYLNSFADHFDLRPHIELNKTVSYVRPIENNLWEVTFSNGEQRIYKGVLVCNGHHWSKRFPKFEGQFNGEIIHTKDYKHPDQLRGKRVLVIGAGNSACDVAAEAARVAAKSVLSMRESVWFIPKTFGGVPFADLIKWWMPEVFQRLMTYLVIRLTFGKHEDYGLPKPKHRIFEKHPTLNSEVPYYIKHGRIIPKPGVSRLDGEEVEFVDGSREAFDIIVCGTGYDVSYPFLPPELQRVEGSVVKCYAGSFLDDYKGLYFIGWGQARGGVGSLIAAYGQLFARYLQLQDEINVPLGLVFKEIGQKLPQTHLSDPQQIFRGVNLANLLFNEFVKKAHQVDSKYPHFSNRQLSQTPSYSELRSKIVI</sequence>
<evidence type="ECO:0000256" key="1">
    <source>
        <dbReference type="ARBA" id="ARBA00009183"/>
    </source>
</evidence>
<keyword evidence="8" id="KW-1185">Reference proteome</keyword>
<protein>
    <submittedName>
        <fullName evidence="7">NAD(P)-binding domain-containing protein</fullName>
    </submittedName>
</protein>
<dbReference type="Proteomes" id="UP000661112">
    <property type="component" value="Unassembled WGS sequence"/>
</dbReference>
<keyword evidence="6" id="KW-0560">Oxidoreductase</keyword>
<gene>
    <name evidence="7" type="ORF">H6G83_32930</name>
</gene>
<evidence type="ECO:0000256" key="5">
    <source>
        <dbReference type="ARBA" id="ARBA00022857"/>
    </source>
</evidence>
<dbReference type="PANTHER" id="PTHR23023">
    <property type="entry name" value="DIMETHYLANILINE MONOOXYGENASE"/>
    <property type="match status" value="1"/>
</dbReference>
<evidence type="ECO:0000256" key="2">
    <source>
        <dbReference type="ARBA" id="ARBA00010139"/>
    </source>
</evidence>
<comment type="similarity">
    <text evidence="2">Belongs to the FAD-binding monooxygenase family.</text>
</comment>
<proteinExistence type="inferred from homology"/>
<dbReference type="Gene3D" id="3.50.50.60">
    <property type="entry name" value="FAD/NAD(P)-binding domain"/>
    <property type="match status" value="1"/>
</dbReference>
<keyword evidence="5" id="KW-0521">NADP</keyword>
<comment type="similarity">
    <text evidence="1">Belongs to the FMO family.</text>
</comment>
<accession>A0ABR8DE56</accession>
<keyword evidence="4" id="KW-0274">FAD</keyword>
<dbReference type="Pfam" id="PF00743">
    <property type="entry name" value="FMO-like"/>
    <property type="match status" value="1"/>
</dbReference>
<evidence type="ECO:0000313" key="7">
    <source>
        <dbReference type="EMBL" id="MBD2505349.1"/>
    </source>
</evidence>
<organism evidence="7 8">
    <name type="scientific">Anabaena azotica FACHB-119</name>
    <dbReference type="NCBI Taxonomy" id="947527"/>
    <lineage>
        <taxon>Bacteria</taxon>
        <taxon>Bacillati</taxon>
        <taxon>Cyanobacteriota</taxon>
        <taxon>Cyanophyceae</taxon>
        <taxon>Nostocales</taxon>
        <taxon>Nostocaceae</taxon>
        <taxon>Anabaena</taxon>
        <taxon>Anabaena azotica</taxon>
    </lineage>
</organism>
<dbReference type="InterPro" id="IPR020946">
    <property type="entry name" value="Flavin_mOase-like"/>
</dbReference>
<comment type="caution">
    <text evidence="7">The sequence shown here is derived from an EMBL/GenBank/DDBJ whole genome shotgun (WGS) entry which is preliminary data.</text>
</comment>
<dbReference type="InterPro" id="IPR036188">
    <property type="entry name" value="FAD/NAD-bd_sf"/>
</dbReference>
<evidence type="ECO:0000256" key="6">
    <source>
        <dbReference type="ARBA" id="ARBA00023002"/>
    </source>
</evidence>
<reference evidence="7 8" key="1">
    <citation type="journal article" date="2020" name="ISME J.">
        <title>Comparative genomics reveals insights into cyanobacterial evolution and habitat adaptation.</title>
        <authorList>
            <person name="Chen M.Y."/>
            <person name="Teng W.K."/>
            <person name="Zhao L."/>
            <person name="Hu C.X."/>
            <person name="Zhou Y.K."/>
            <person name="Han B.P."/>
            <person name="Song L.R."/>
            <person name="Shu W.S."/>
        </authorList>
    </citation>
    <scope>NUCLEOTIDE SEQUENCE [LARGE SCALE GENOMIC DNA]</scope>
    <source>
        <strain evidence="7 8">FACHB-119</strain>
    </source>
</reference>
<evidence type="ECO:0000313" key="8">
    <source>
        <dbReference type="Proteomes" id="UP000661112"/>
    </source>
</evidence>
<name>A0ABR8DE56_9NOST</name>
<dbReference type="PRINTS" id="PR00370">
    <property type="entry name" value="FMOXYGENASE"/>
</dbReference>
<evidence type="ECO:0000256" key="4">
    <source>
        <dbReference type="ARBA" id="ARBA00022827"/>
    </source>
</evidence>
<dbReference type="RefSeq" id="WP_190480075.1">
    <property type="nucleotide sequence ID" value="NZ_JACJSG010000081.1"/>
</dbReference>
<dbReference type="EMBL" id="JACJSG010000081">
    <property type="protein sequence ID" value="MBD2505349.1"/>
    <property type="molecule type" value="Genomic_DNA"/>
</dbReference>
<dbReference type="SUPFAM" id="SSF51905">
    <property type="entry name" value="FAD/NAD(P)-binding domain"/>
    <property type="match status" value="2"/>
</dbReference>
<keyword evidence="3" id="KW-0285">Flavoprotein</keyword>